<proteinExistence type="predicted"/>
<sequence>MNPHNVDRARVVRLTDLPNVGKATAEDLRLLGYLAPEQIVGASPFEMYERLCSTHLRENPLALAMGRKAGSWF</sequence>
<accession>A0A3P3ZPK9</accession>
<protein>
    <submittedName>
        <fullName evidence="1">Pathogenicity locus</fullName>
    </submittedName>
</protein>
<name>A0A3P3ZPK9_9ZZZZ</name>
<dbReference type="EMBL" id="UOYP01000337">
    <property type="protein sequence ID" value="VAY88780.1"/>
    <property type="molecule type" value="Genomic_DNA"/>
</dbReference>
<dbReference type="InterPro" id="IPR021725">
    <property type="entry name" value="Cdd1"/>
</dbReference>
<dbReference type="AlphaFoldDB" id="A0A3P3ZPK9"/>
<evidence type="ECO:0000313" key="1">
    <source>
        <dbReference type="EMBL" id="VAY88780.1"/>
    </source>
</evidence>
<reference evidence="1" key="1">
    <citation type="submission" date="2018-10" db="EMBL/GenBank/DDBJ databases">
        <authorList>
            <person name="Plewniak F."/>
        </authorList>
    </citation>
    <scope>NUCLEOTIDE SEQUENCE</scope>
</reference>
<dbReference type="Pfam" id="PF11731">
    <property type="entry name" value="Cdd1"/>
    <property type="match status" value="1"/>
</dbReference>
<gene>
    <name evidence="1" type="ORF">CARN8_4010003</name>
</gene>
<organism evidence="1">
    <name type="scientific">mine drainage metagenome</name>
    <dbReference type="NCBI Taxonomy" id="410659"/>
    <lineage>
        <taxon>unclassified sequences</taxon>
        <taxon>metagenomes</taxon>
        <taxon>ecological metagenomes</taxon>
    </lineage>
</organism>